<protein>
    <submittedName>
        <fullName evidence="2">Uncharacterized protein</fullName>
    </submittedName>
</protein>
<dbReference type="Proteomes" id="UP001519460">
    <property type="component" value="Unassembled WGS sequence"/>
</dbReference>
<evidence type="ECO:0000256" key="1">
    <source>
        <dbReference type="SAM" id="MobiDB-lite"/>
    </source>
</evidence>
<keyword evidence="3" id="KW-1185">Reference proteome</keyword>
<dbReference type="AlphaFoldDB" id="A0ABD0KY25"/>
<proteinExistence type="predicted"/>
<comment type="caution">
    <text evidence="2">The sequence shown here is derived from an EMBL/GenBank/DDBJ whole genome shotgun (WGS) entry which is preliminary data.</text>
</comment>
<feature type="non-terminal residue" evidence="2">
    <location>
        <position position="202"/>
    </location>
</feature>
<organism evidence="2 3">
    <name type="scientific">Batillaria attramentaria</name>
    <dbReference type="NCBI Taxonomy" id="370345"/>
    <lineage>
        <taxon>Eukaryota</taxon>
        <taxon>Metazoa</taxon>
        <taxon>Spiralia</taxon>
        <taxon>Lophotrochozoa</taxon>
        <taxon>Mollusca</taxon>
        <taxon>Gastropoda</taxon>
        <taxon>Caenogastropoda</taxon>
        <taxon>Sorbeoconcha</taxon>
        <taxon>Cerithioidea</taxon>
        <taxon>Batillariidae</taxon>
        <taxon>Batillaria</taxon>
    </lineage>
</organism>
<reference evidence="2 3" key="1">
    <citation type="journal article" date="2023" name="Sci. Data">
        <title>Genome assembly of the Korean intertidal mud-creeper Batillaria attramentaria.</title>
        <authorList>
            <person name="Patra A.K."/>
            <person name="Ho P.T."/>
            <person name="Jun S."/>
            <person name="Lee S.J."/>
            <person name="Kim Y."/>
            <person name="Won Y.J."/>
        </authorList>
    </citation>
    <scope>NUCLEOTIDE SEQUENCE [LARGE SCALE GENOMIC DNA]</scope>
    <source>
        <strain evidence="2">Wonlab-2016</strain>
    </source>
</reference>
<gene>
    <name evidence="2" type="ORF">BaRGS_00016596</name>
</gene>
<name>A0ABD0KY25_9CAEN</name>
<accession>A0ABD0KY25</accession>
<sequence length="202" mass="23912">MEIWEGDNEKPGKDVYDQASMQPSSRRQKYIVWQELYVPIPKTGTEITFSVNGQASELSILETIISVKHDDTCYGMYGMKYSNSELRVVPSEKSQIESTHKLQLRRDCNQRIRIYLEDIQQNYLCENAKVLRAVWEIKTRKKEELRACYNVDSWKPSLFTASFDQYNMYILIRTLPHGFHIFRNNMLWMEKARASPREALVW</sequence>
<feature type="region of interest" description="Disordered" evidence="1">
    <location>
        <begin position="1"/>
        <end position="21"/>
    </location>
</feature>
<dbReference type="EMBL" id="JACVVK020000106">
    <property type="protein sequence ID" value="KAK7492122.1"/>
    <property type="molecule type" value="Genomic_DNA"/>
</dbReference>
<evidence type="ECO:0000313" key="2">
    <source>
        <dbReference type="EMBL" id="KAK7492122.1"/>
    </source>
</evidence>
<feature type="compositionally biased region" description="Basic and acidic residues" evidence="1">
    <location>
        <begin position="7"/>
        <end position="16"/>
    </location>
</feature>
<evidence type="ECO:0000313" key="3">
    <source>
        <dbReference type="Proteomes" id="UP001519460"/>
    </source>
</evidence>